<dbReference type="Gene3D" id="1.10.1450.10">
    <property type="entry name" value="Tetraspanin"/>
    <property type="match status" value="1"/>
</dbReference>
<proteinExistence type="inferred from homology"/>
<organism evidence="7">
    <name type="scientific">Petromyzon marinus</name>
    <name type="common">Sea lamprey</name>
    <dbReference type="NCBI Taxonomy" id="7757"/>
    <lineage>
        <taxon>Eukaryota</taxon>
        <taxon>Metazoa</taxon>
        <taxon>Chordata</taxon>
        <taxon>Craniata</taxon>
        <taxon>Vertebrata</taxon>
        <taxon>Cyclostomata</taxon>
        <taxon>Hyperoartia</taxon>
        <taxon>Petromyzontiformes</taxon>
        <taxon>Petromyzontidae</taxon>
        <taxon>Petromyzon</taxon>
    </lineage>
</organism>
<reference evidence="7" key="2">
    <citation type="submission" date="2025-09" db="UniProtKB">
        <authorList>
            <consortium name="Ensembl"/>
        </authorList>
    </citation>
    <scope>IDENTIFICATION</scope>
</reference>
<comment type="similarity">
    <text evidence="2">Belongs to the PRPH2/ROM1 family.</text>
</comment>
<keyword evidence="5 6" id="KW-0472">Membrane</keyword>
<reference evidence="7" key="1">
    <citation type="submission" date="2025-08" db="UniProtKB">
        <authorList>
            <consortium name="Ensembl"/>
        </authorList>
    </citation>
    <scope>IDENTIFICATION</scope>
</reference>
<feature type="transmembrane region" description="Helical" evidence="6">
    <location>
        <begin position="268"/>
        <end position="290"/>
    </location>
</feature>
<dbReference type="Pfam" id="PF00335">
    <property type="entry name" value="Tetraspanin"/>
    <property type="match status" value="1"/>
</dbReference>
<evidence type="ECO:0000256" key="5">
    <source>
        <dbReference type="ARBA" id="ARBA00023136"/>
    </source>
</evidence>
<comment type="subcellular location">
    <subcellularLocation>
        <location evidence="1">Membrane</location>
        <topology evidence="1">Multi-pass membrane protein</topology>
    </subcellularLocation>
</comment>
<evidence type="ECO:0000313" key="7">
    <source>
        <dbReference type="Ensembl" id="ENSPMAP00000007946.1"/>
    </source>
</evidence>
<dbReference type="OMA" id="LQIGFRC"/>
<dbReference type="AlphaFoldDB" id="S4RRV9"/>
<evidence type="ECO:0008006" key="8">
    <source>
        <dbReference type="Google" id="ProtNLM"/>
    </source>
</evidence>
<dbReference type="FunFam" id="1.10.1450.10:FF:000002">
    <property type="entry name" value="Retinal outer segment membrane protein 1"/>
    <property type="match status" value="1"/>
</dbReference>
<evidence type="ECO:0000256" key="2">
    <source>
        <dbReference type="ARBA" id="ARBA00010674"/>
    </source>
</evidence>
<dbReference type="GO" id="GO:0005886">
    <property type="term" value="C:plasma membrane"/>
    <property type="evidence" value="ECO:0007669"/>
    <property type="project" value="TreeGrafter"/>
</dbReference>
<dbReference type="InterPro" id="IPR008952">
    <property type="entry name" value="Tetraspanin_EC2_sf"/>
</dbReference>
<dbReference type="GO" id="GO:0007601">
    <property type="term" value="P:visual perception"/>
    <property type="evidence" value="ECO:0007669"/>
    <property type="project" value="InterPro"/>
</dbReference>
<name>S4RRV9_PETMA</name>
<feature type="transmembrane region" description="Helical" evidence="6">
    <location>
        <begin position="60"/>
        <end position="82"/>
    </location>
</feature>
<dbReference type="GeneTree" id="ENSGT00940000163655"/>
<sequence>MAVLRVRFTKEKRVKLAQILWILNWISVVAMVAGTRYIPLGLFCQVELRRRADLMVEGGAGLHGLPNLLLGVGLLACAINLLGGKICHDFATADSAKVSRWRLVLLPYTVCTLVFTACLLAGGLMCYGASGALDGALRAGLRNAMHYYRDTDVPGRCFIKRSIDLLQMEFHCCGNSGFRDWFELQWISVRYLDMASKDVRDRLKSNVDGKFLVDGVPFSCCNPNSPRACIQQGITNSSAHYNYDYLSEELNLWMRGCREALLEHYTGILAYVGLTVLLVWLFELSVLVGVRYMQTAMENALLAGDPDCECEGWLLESGLAETARSNFNVIKNLGKSNQIDSVMGKEDPNLDVPVPPVPAHYGPRDGVAVTGRHIPLDS</sequence>
<dbReference type="InterPro" id="IPR018499">
    <property type="entry name" value="Tetraspanin/Peripherin"/>
</dbReference>
<evidence type="ECO:0000256" key="1">
    <source>
        <dbReference type="ARBA" id="ARBA00004141"/>
    </source>
</evidence>
<dbReference type="PRINTS" id="PR00218">
    <property type="entry name" value="PERIPHERNRDS"/>
</dbReference>
<keyword evidence="4 6" id="KW-1133">Transmembrane helix</keyword>
<dbReference type="STRING" id="7757.ENSPMAP00000007946"/>
<evidence type="ECO:0000256" key="6">
    <source>
        <dbReference type="SAM" id="Phobius"/>
    </source>
</evidence>
<protein>
    <recommendedName>
        <fullName evidence="8">Photoreceptor outer segment membrane glycoprotein 2-like</fullName>
    </recommendedName>
</protein>
<feature type="transmembrane region" description="Helical" evidence="6">
    <location>
        <begin position="103"/>
        <end position="130"/>
    </location>
</feature>
<accession>S4RRV9</accession>
<keyword evidence="3 6" id="KW-0812">Transmembrane</keyword>
<dbReference type="PANTHER" id="PTHR19282">
    <property type="entry name" value="TETRASPANIN"/>
    <property type="match status" value="1"/>
</dbReference>
<dbReference type="CDD" id="cd03162">
    <property type="entry name" value="peripherin_like_LEL"/>
    <property type="match status" value="1"/>
</dbReference>
<evidence type="ECO:0000256" key="3">
    <source>
        <dbReference type="ARBA" id="ARBA00022692"/>
    </source>
</evidence>
<dbReference type="InterPro" id="IPR000830">
    <property type="entry name" value="Peripherin/rom-1"/>
</dbReference>
<dbReference type="PANTHER" id="PTHR19282:SF184">
    <property type="entry name" value="PERIPHERIN 2 LIKE-RELATED"/>
    <property type="match status" value="1"/>
</dbReference>
<evidence type="ECO:0000256" key="4">
    <source>
        <dbReference type="ARBA" id="ARBA00022989"/>
    </source>
</evidence>
<dbReference type="InterPro" id="IPR042026">
    <property type="entry name" value="Peripherin_LEL"/>
</dbReference>
<feature type="transmembrane region" description="Helical" evidence="6">
    <location>
        <begin position="20"/>
        <end position="40"/>
    </location>
</feature>
<dbReference type="HOGENOM" id="CLU_068903_0_0_1"/>
<dbReference type="SUPFAM" id="SSF48652">
    <property type="entry name" value="Tetraspanin"/>
    <property type="match status" value="1"/>
</dbReference>
<dbReference type="Ensembl" id="ENSPMAT00000007982.1">
    <property type="protein sequence ID" value="ENSPMAP00000007946.1"/>
    <property type="gene ID" value="ENSPMAG00000007209.1"/>
</dbReference>